<comment type="caution">
    <text evidence="1">The sequence shown here is derived from an EMBL/GenBank/DDBJ whole genome shotgun (WGS) entry which is preliminary data.</text>
</comment>
<feature type="non-terminal residue" evidence="1">
    <location>
        <position position="24"/>
    </location>
</feature>
<sequence length="24" mass="2966">MFLKRTRVRRGGREYTYAQVVESY</sequence>
<protein>
    <submittedName>
        <fullName evidence="1">Uncharacterized protein</fullName>
    </submittedName>
</protein>
<evidence type="ECO:0000313" key="2">
    <source>
        <dbReference type="Proteomes" id="UP000591948"/>
    </source>
</evidence>
<accession>A0A6V8PE05</accession>
<dbReference type="EMBL" id="BLRY01000597">
    <property type="protein sequence ID" value="GFP29046.1"/>
    <property type="molecule type" value="Genomic_DNA"/>
</dbReference>
<gene>
    <name evidence="1" type="ORF">HKBW3S33_02462</name>
</gene>
<dbReference type="AlphaFoldDB" id="A0A6V8PE05"/>
<proteinExistence type="predicted"/>
<name>A0A6V8PE05_9ACTN</name>
<organism evidence="1 2">
    <name type="scientific">Candidatus Hakubella thermalkaliphila</name>
    <dbReference type="NCBI Taxonomy" id="2754717"/>
    <lineage>
        <taxon>Bacteria</taxon>
        <taxon>Bacillati</taxon>
        <taxon>Actinomycetota</taxon>
        <taxon>Actinomycetota incertae sedis</taxon>
        <taxon>Candidatus Hakubellales</taxon>
        <taxon>Candidatus Hakubellaceae</taxon>
        <taxon>Candidatus Hakubella</taxon>
    </lineage>
</organism>
<evidence type="ECO:0000313" key="1">
    <source>
        <dbReference type="EMBL" id="GFP29046.1"/>
    </source>
</evidence>
<reference evidence="1 2" key="1">
    <citation type="journal article" date="2020" name="Front. Microbiol.">
        <title>Single-cell genomics of novel Actinobacteria with the Wood-Ljungdahl pathway discovered in a serpentinizing system.</title>
        <authorList>
            <person name="Merino N."/>
            <person name="Kawai M."/>
            <person name="Boyd E.S."/>
            <person name="Colman D.R."/>
            <person name="McGlynn S.E."/>
            <person name="Nealson K.H."/>
            <person name="Kurokawa K."/>
            <person name="Hongoh Y."/>
        </authorList>
    </citation>
    <scope>NUCLEOTIDE SEQUENCE [LARGE SCALE GENOMIC DNA]</scope>
    <source>
        <strain evidence="1 2">S33</strain>
    </source>
</reference>
<keyword evidence="2" id="KW-1185">Reference proteome</keyword>
<dbReference type="Proteomes" id="UP000591948">
    <property type="component" value="Unassembled WGS sequence"/>
</dbReference>